<name>A0A2P6U227_CHLSO</name>
<evidence type="ECO:0000256" key="2">
    <source>
        <dbReference type="ARBA" id="ARBA00022692"/>
    </source>
</evidence>
<dbReference type="AlphaFoldDB" id="A0A2P6U227"/>
<dbReference type="STRING" id="3076.A0A2P6U227"/>
<evidence type="ECO:0000256" key="7">
    <source>
        <dbReference type="SAM" id="Phobius"/>
    </source>
</evidence>
<evidence type="ECO:0000256" key="3">
    <source>
        <dbReference type="ARBA" id="ARBA00022989"/>
    </source>
</evidence>
<gene>
    <name evidence="8" type="ORF">C2E21_1086</name>
</gene>
<accession>A0A2P6U227</accession>
<comment type="similarity">
    <text evidence="6">Belongs to the GOT1 family.</text>
</comment>
<keyword evidence="5 7" id="KW-0472">Membrane</keyword>
<organism evidence="8 9">
    <name type="scientific">Chlorella sorokiniana</name>
    <name type="common">Freshwater green alga</name>
    <dbReference type="NCBI Taxonomy" id="3076"/>
    <lineage>
        <taxon>Eukaryota</taxon>
        <taxon>Viridiplantae</taxon>
        <taxon>Chlorophyta</taxon>
        <taxon>core chlorophytes</taxon>
        <taxon>Trebouxiophyceae</taxon>
        <taxon>Chlorellales</taxon>
        <taxon>Chlorellaceae</taxon>
        <taxon>Chlorella clade</taxon>
        <taxon>Chlorella</taxon>
    </lineage>
</organism>
<dbReference type="InterPro" id="IPR007305">
    <property type="entry name" value="Vesicle_transpt_Got1/SFT2"/>
</dbReference>
<comment type="subcellular location">
    <subcellularLocation>
        <location evidence="1">Golgi apparatus membrane</location>
        <topology evidence="1">Multi-pass membrane protein</topology>
    </subcellularLocation>
</comment>
<dbReference type="InterPro" id="IPR045176">
    <property type="entry name" value="Got1"/>
</dbReference>
<keyword evidence="4" id="KW-0333">Golgi apparatus</keyword>
<dbReference type="Proteomes" id="UP000239899">
    <property type="component" value="Unassembled WGS sequence"/>
</dbReference>
<keyword evidence="3 7" id="KW-1133">Transmembrane helix</keyword>
<feature type="transmembrane region" description="Helical" evidence="7">
    <location>
        <begin position="66"/>
        <end position="84"/>
    </location>
</feature>
<feature type="transmembrane region" description="Helical" evidence="7">
    <location>
        <begin position="90"/>
        <end position="107"/>
    </location>
</feature>
<evidence type="ECO:0000256" key="1">
    <source>
        <dbReference type="ARBA" id="ARBA00004653"/>
    </source>
</evidence>
<dbReference type="PANTHER" id="PTHR21493:SF9">
    <property type="entry name" value="GOLGI TRANSPORT PROTEIN 1-RELATED"/>
    <property type="match status" value="1"/>
</dbReference>
<sequence>MLDDKRKIGVGLTGLGFLFFLLGVLFFFDRGLLAMGNILFLTGVALTIGPQAALRFFARPKNYKGSAFFLGGVVLVVWGWTFVGFALETWGFWLLFSAFFPTVLSFLRRMPFLKKILDLPAFKAVVNKIAPAGSSGLPV</sequence>
<evidence type="ECO:0000313" key="8">
    <source>
        <dbReference type="EMBL" id="PRW60373.1"/>
    </source>
</evidence>
<dbReference type="Pfam" id="PF04178">
    <property type="entry name" value="Got1"/>
    <property type="match status" value="1"/>
</dbReference>
<protein>
    <submittedName>
        <fullName evidence="8">Vesicle transport GOT1B-like</fullName>
    </submittedName>
</protein>
<feature type="transmembrane region" description="Helical" evidence="7">
    <location>
        <begin position="34"/>
        <end position="54"/>
    </location>
</feature>
<evidence type="ECO:0000256" key="4">
    <source>
        <dbReference type="ARBA" id="ARBA00023034"/>
    </source>
</evidence>
<dbReference type="GO" id="GO:0000139">
    <property type="term" value="C:Golgi membrane"/>
    <property type="evidence" value="ECO:0007669"/>
    <property type="project" value="UniProtKB-SubCell"/>
</dbReference>
<proteinExistence type="inferred from homology"/>
<dbReference type="GO" id="GO:0042147">
    <property type="term" value="P:retrograde transport, endosome to Golgi"/>
    <property type="evidence" value="ECO:0007669"/>
    <property type="project" value="InterPro"/>
</dbReference>
<dbReference type="PANTHER" id="PTHR21493">
    <property type="entry name" value="CGI-141-RELATED/LIPASE CONTAINING PROTEIN"/>
    <property type="match status" value="1"/>
</dbReference>
<dbReference type="GO" id="GO:0006888">
    <property type="term" value="P:endoplasmic reticulum to Golgi vesicle-mediated transport"/>
    <property type="evidence" value="ECO:0007669"/>
    <property type="project" value="InterPro"/>
</dbReference>
<dbReference type="GO" id="GO:0005829">
    <property type="term" value="C:cytosol"/>
    <property type="evidence" value="ECO:0007669"/>
    <property type="project" value="GOC"/>
</dbReference>
<reference evidence="8 9" key="1">
    <citation type="journal article" date="2018" name="Plant J.">
        <title>Genome sequences of Chlorella sorokiniana UTEX 1602 and Micractinium conductrix SAG 241.80: implications to maltose excretion by a green alga.</title>
        <authorList>
            <person name="Arriola M.B."/>
            <person name="Velmurugan N."/>
            <person name="Zhang Y."/>
            <person name="Plunkett M.H."/>
            <person name="Hondzo H."/>
            <person name="Barney B.M."/>
        </authorList>
    </citation>
    <scope>NUCLEOTIDE SEQUENCE [LARGE SCALE GENOMIC DNA]</scope>
    <source>
        <strain evidence="9">UTEX 1602</strain>
    </source>
</reference>
<dbReference type="EMBL" id="LHPG02000002">
    <property type="protein sequence ID" value="PRW60373.1"/>
    <property type="molecule type" value="Genomic_DNA"/>
</dbReference>
<evidence type="ECO:0000256" key="5">
    <source>
        <dbReference type="ARBA" id="ARBA00023136"/>
    </source>
</evidence>
<dbReference type="OrthoDB" id="204784at2759"/>
<feature type="transmembrane region" description="Helical" evidence="7">
    <location>
        <begin position="7"/>
        <end position="28"/>
    </location>
</feature>
<evidence type="ECO:0000313" key="9">
    <source>
        <dbReference type="Proteomes" id="UP000239899"/>
    </source>
</evidence>
<keyword evidence="9" id="KW-1185">Reference proteome</keyword>
<keyword evidence="2 7" id="KW-0812">Transmembrane</keyword>
<evidence type="ECO:0000256" key="6">
    <source>
        <dbReference type="ARBA" id="ARBA00025799"/>
    </source>
</evidence>
<comment type="caution">
    <text evidence="8">The sequence shown here is derived from an EMBL/GenBank/DDBJ whole genome shotgun (WGS) entry which is preliminary data.</text>
</comment>